<feature type="domain" description="Protein kinase" evidence="2">
    <location>
        <begin position="21"/>
        <end position="114"/>
    </location>
</feature>
<comment type="caution">
    <text evidence="3">The sequence shown here is derived from an EMBL/GenBank/DDBJ whole genome shotgun (WGS) entry which is preliminary data.</text>
</comment>
<gene>
    <name evidence="3" type="ORF">I3842_03G120300</name>
</gene>
<proteinExistence type="predicted"/>
<evidence type="ECO:0000256" key="1">
    <source>
        <dbReference type="PROSITE-ProRule" id="PRU10141"/>
    </source>
</evidence>
<reference evidence="3" key="1">
    <citation type="submission" date="2021-01" db="EMBL/GenBank/DDBJ databases">
        <authorList>
            <person name="Lovell J.T."/>
            <person name="Bentley N."/>
            <person name="Bhattarai G."/>
            <person name="Jenkins J.W."/>
            <person name="Sreedasyam A."/>
            <person name="Alarcon Y."/>
            <person name="Bock C."/>
            <person name="Boston L."/>
            <person name="Carlson J."/>
            <person name="Cervantes K."/>
            <person name="Clermont K."/>
            <person name="Krom N."/>
            <person name="Kubenka K."/>
            <person name="Mamidi S."/>
            <person name="Mattison C."/>
            <person name="Monteros M."/>
            <person name="Pisani C."/>
            <person name="Plott C."/>
            <person name="Rajasekar S."/>
            <person name="Rhein H.S."/>
            <person name="Rohla C."/>
            <person name="Song M."/>
            <person name="Hilaire R.S."/>
            <person name="Shu S."/>
            <person name="Wells L."/>
            <person name="Wang X."/>
            <person name="Webber J."/>
            <person name="Heerema R.J."/>
            <person name="Klein P."/>
            <person name="Conner P."/>
            <person name="Grauke L."/>
            <person name="Grimwood J."/>
            <person name="Schmutz J."/>
            <person name="Randall J.J."/>
        </authorList>
    </citation>
    <scope>NUCLEOTIDE SEQUENCE</scope>
    <source>
        <tissue evidence="3">Leaf</tissue>
    </source>
</reference>
<dbReference type="PANTHER" id="PTHR24348">
    <property type="entry name" value="SERINE/THREONINE-PROTEIN KINASE UNC-51-RELATED"/>
    <property type="match status" value="1"/>
</dbReference>
<organism evidence="3 4">
    <name type="scientific">Carya illinoinensis</name>
    <name type="common">Pecan</name>
    <dbReference type="NCBI Taxonomy" id="32201"/>
    <lineage>
        <taxon>Eukaryota</taxon>
        <taxon>Viridiplantae</taxon>
        <taxon>Streptophyta</taxon>
        <taxon>Embryophyta</taxon>
        <taxon>Tracheophyta</taxon>
        <taxon>Spermatophyta</taxon>
        <taxon>Magnoliopsida</taxon>
        <taxon>eudicotyledons</taxon>
        <taxon>Gunneridae</taxon>
        <taxon>Pentapetalae</taxon>
        <taxon>rosids</taxon>
        <taxon>fabids</taxon>
        <taxon>Fagales</taxon>
        <taxon>Juglandaceae</taxon>
        <taxon>Carya</taxon>
    </lineage>
</organism>
<dbReference type="EMBL" id="CM031827">
    <property type="protein sequence ID" value="KAG6721614.1"/>
    <property type="molecule type" value="Genomic_DNA"/>
</dbReference>
<dbReference type="GO" id="GO:0016020">
    <property type="term" value="C:membrane"/>
    <property type="evidence" value="ECO:0007669"/>
    <property type="project" value="TreeGrafter"/>
</dbReference>
<name>A0A922JY78_CARIL</name>
<dbReference type="Pfam" id="PF00069">
    <property type="entry name" value="Pkinase"/>
    <property type="match status" value="1"/>
</dbReference>
<dbReference type="InterPro" id="IPR017441">
    <property type="entry name" value="Protein_kinase_ATP_BS"/>
</dbReference>
<keyword evidence="1" id="KW-0067">ATP-binding</keyword>
<dbReference type="GO" id="GO:0010506">
    <property type="term" value="P:regulation of autophagy"/>
    <property type="evidence" value="ECO:0007669"/>
    <property type="project" value="InterPro"/>
</dbReference>
<evidence type="ECO:0000313" key="4">
    <source>
        <dbReference type="Proteomes" id="UP000811246"/>
    </source>
</evidence>
<dbReference type="GO" id="GO:0004674">
    <property type="term" value="F:protein serine/threonine kinase activity"/>
    <property type="evidence" value="ECO:0007669"/>
    <property type="project" value="InterPro"/>
</dbReference>
<dbReference type="Proteomes" id="UP000811246">
    <property type="component" value="Chromosome 3"/>
</dbReference>
<accession>A0A922JY78</accession>
<dbReference type="InterPro" id="IPR045269">
    <property type="entry name" value="Atg1-like"/>
</dbReference>
<dbReference type="InterPro" id="IPR000719">
    <property type="entry name" value="Prot_kinase_dom"/>
</dbReference>
<dbReference type="GO" id="GO:0005829">
    <property type="term" value="C:cytosol"/>
    <property type="evidence" value="ECO:0007669"/>
    <property type="project" value="TreeGrafter"/>
</dbReference>
<evidence type="ECO:0000313" key="3">
    <source>
        <dbReference type="EMBL" id="KAG6721614.1"/>
    </source>
</evidence>
<dbReference type="PROSITE" id="PS50011">
    <property type="entry name" value="PROTEIN_KINASE_DOM"/>
    <property type="match status" value="1"/>
</dbReference>
<keyword evidence="1" id="KW-0547">Nucleotide-binding</keyword>
<dbReference type="GO" id="GO:0000407">
    <property type="term" value="C:phagophore assembly site"/>
    <property type="evidence" value="ECO:0007669"/>
    <property type="project" value="TreeGrafter"/>
</dbReference>
<sequence>MQIETVTRPDHFKVPVTVGDYVLKSKLGEGSFSIVWKAEHKLSGQEVALKQVYPSRLNRQLRNCFDCELNFLSSVNHPNIVRLFDVFRVRDIILFLCSCRPSFYSVILLNMGLS</sequence>
<dbReference type="GO" id="GO:0005524">
    <property type="term" value="F:ATP binding"/>
    <property type="evidence" value="ECO:0007669"/>
    <property type="project" value="UniProtKB-UniRule"/>
</dbReference>
<dbReference type="GO" id="GO:0000045">
    <property type="term" value="P:autophagosome assembly"/>
    <property type="evidence" value="ECO:0007669"/>
    <property type="project" value="TreeGrafter"/>
</dbReference>
<dbReference type="GO" id="GO:0005776">
    <property type="term" value="C:autophagosome"/>
    <property type="evidence" value="ECO:0007669"/>
    <property type="project" value="TreeGrafter"/>
</dbReference>
<evidence type="ECO:0000259" key="2">
    <source>
        <dbReference type="PROSITE" id="PS50011"/>
    </source>
</evidence>
<feature type="binding site" evidence="1">
    <location>
        <position position="50"/>
    </location>
    <ligand>
        <name>ATP</name>
        <dbReference type="ChEBI" id="CHEBI:30616"/>
    </ligand>
</feature>
<dbReference type="PROSITE" id="PS00107">
    <property type="entry name" value="PROTEIN_KINASE_ATP"/>
    <property type="match status" value="1"/>
</dbReference>
<protein>
    <recommendedName>
        <fullName evidence="2">Protein kinase domain-containing protein</fullName>
    </recommendedName>
</protein>
<dbReference type="AlphaFoldDB" id="A0A922JY78"/>
<dbReference type="PANTHER" id="PTHR24348:SF53">
    <property type="entry name" value="SERINE_THREONINE-PROTEIN KINASE ATG1T"/>
    <property type="match status" value="1"/>
</dbReference>